<dbReference type="GO" id="GO:0098796">
    <property type="term" value="C:membrane protein complex"/>
    <property type="evidence" value="ECO:0007669"/>
    <property type="project" value="UniProtKB-ARBA"/>
</dbReference>
<evidence type="ECO:0000256" key="3">
    <source>
        <dbReference type="ARBA" id="ARBA00022741"/>
    </source>
</evidence>
<dbReference type="FunFam" id="3.40.50.300:FF:000032">
    <property type="entry name" value="Export ABC transporter ATP-binding protein"/>
    <property type="match status" value="1"/>
</dbReference>
<evidence type="ECO:0000256" key="2">
    <source>
        <dbReference type="ARBA" id="ARBA00022448"/>
    </source>
</evidence>
<dbReference type="PROSITE" id="PS00211">
    <property type="entry name" value="ABC_TRANSPORTER_1"/>
    <property type="match status" value="1"/>
</dbReference>
<protein>
    <submittedName>
        <fullName evidence="6">Macrolide ABC transporter ATP-binding protein</fullName>
    </submittedName>
</protein>
<dbReference type="InterPro" id="IPR003593">
    <property type="entry name" value="AAA+_ATPase"/>
</dbReference>
<dbReference type="CDD" id="cd03255">
    <property type="entry name" value="ABC_MJ0796_LolCDE_FtsE"/>
    <property type="match status" value="1"/>
</dbReference>
<comment type="caution">
    <text evidence="6">The sequence shown here is derived from an EMBL/GenBank/DDBJ whole genome shotgun (WGS) entry which is preliminary data.</text>
</comment>
<organism evidence="6 7">
    <name type="scientific">Candidatus Daviesbacteria bacterium RIFCSPHIGHO2_12_FULL_37_11</name>
    <dbReference type="NCBI Taxonomy" id="1797777"/>
    <lineage>
        <taxon>Bacteria</taxon>
        <taxon>Candidatus Daviesiibacteriota</taxon>
    </lineage>
</organism>
<dbReference type="Pfam" id="PF00005">
    <property type="entry name" value="ABC_tran"/>
    <property type="match status" value="1"/>
</dbReference>
<evidence type="ECO:0000259" key="5">
    <source>
        <dbReference type="PROSITE" id="PS50893"/>
    </source>
</evidence>
<keyword evidence="2" id="KW-0813">Transport</keyword>
<dbReference type="PANTHER" id="PTHR42798:SF6">
    <property type="entry name" value="CELL DIVISION ATP-BINDING PROTEIN FTSE"/>
    <property type="match status" value="1"/>
</dbReference>
<accession>A0A1F5KCU9</accession>
<dbReference type="EMBL" id="MFDE01000013">
    <property type="protein sequence ID" value="OGE38756.1"/>
    <property type="molecule type" value="Genomic_DNA"/>
</dbReference>
<reference evidence="6 7" key="1">
    <citation type="journal article" date="2016" name="Nat. Commun.">
        <title>Thousands of microbial genomes shed light on interconnected biogeochemical processes in an aquifer system.</title>
        <authorList>
            <person name="Anantharaman K."/>
            <person name="Brown C.T."/>
            <person name="Hug L.A."/>
            <person name="Sharon I."/>
            <person name="Castelle C.J."/>
            <person name="Probst A.J."/>
            <person name="Thomas B.C."/>
            <person name="Singh A."/>
            <person name="Wilkins M.J."/>
            <person name="Karaoz U."/>
            <person name="Brodie E.L."/>
            <person name="Williams K.H."/>
            <person name="Hubbard S.S."/>
            <person name="Banfield J.F."/>
        </authorList>
    </citation>
    <scope>NUCLEOTIDE SEQUENCE [LARGE SCALE GENOMIC DNA]</scope>
</reference>
<dbReference type="GO" id="GO:0022857">
    <property type="term" value="F:transmembrane transporter activity"/>
    <property type="evidence" value="ECO:0007669"/>
    <property type="project" value="UniProtKB-ARBA"/>
</dbReference>
<dbReference type="Gene3D" id="3.40.50.300">
    <property type="entry name" value="P-loop containing nucleotide triphosphate hydrolases"/>
    <property type="match status" value="1"/>
</dbReference>
<sequence>MKLVVSLINVNKLYGEGENKFYALKDISLSINHGEFIAIIGPSGSGKSTLMNIIGLLDKPTSGKYSINGKEVIRFDEDRLANLRNQKIGFIFQSFNLLPRTSAVDNVALPLIYSGVNKENRTSKAKEALIRVGLGEKFNSKPNQLSGGQQQRVAIARALVTNPQIILADEPTGNLDTKTGEEIMKLFTDLNKEGKTVILITHELEIAKKARRIIQLRDGKVVNGNN</sequence>
<comment type="similarity">
    <text evidence="1">Belongs to the ABC transporter superfamily.</text>
</comment>
<dbReference type="AlphaFoldDB" id="A0A1F5KCU9"/>
<dbReference type="SUPFAM" id="SSF52540">
    <property type="entry name" value="P-loop containing nucleoside triphosphate hydrolases"/>
    <property type="match status" value="1"/>
</dbReference>
<dbReference type="InterPro" id="IPR017911">
    <property type="entry name" value="MacB-like_ATP-bd"/>
</dbReference>
<feature type="domain" description="ABC transporter" evidence="5">
    <location>
        <begin position="5"/>
        <end position="226"/>
    </location>
</feature>
<evidence type="ECO:0000313" key="7">
    <source>
        <dbReference type="Proteomes" id="UP000176527"/>
    </source>
</evidence>
<name>A0A1F5KCU9_9BACT</name>
<proteinExistence type="inferred from homology"/>
<dbReference type="GO" id="GO:0016887">
    <property type="term" value="F:ATP hydrolysis activity"/>
    <property type="evidence" value="ECO:0007669"/>
    <property type="project" value="InterPro"/>
</dbReference>
<dbReference type="InterPro" id="IPR003439">
    <property type="entry name" value="ABC_transporter-like_ATP-bd"/>
</dbReference>
<dbReference type="PANTHER" id="PTHR42798">
    <property type="entry name" value="LIPOPROTEIN-RELEASING SYSTEM ATP-BINDING PROTEIN LOLD"/>
    <property type="match status" value="1"/>
</dbReference>
<gene>
    <name evidence="6" type="ORF">A3F00_03345</name>
</gene>
<dbReference type="Proteomes" id="UP000176527">
    <property type="component" value="Unassembled WGS sequence"/>
</dbReference>
<dbReference type="InterPro" id="IPR017871">
    <property type="entry name" value="ABC_transporter-like_CS"/>
</dbReference>
<dbReference type="SMART" id="SM00382">
    <property type="entry name" value="AAA"/>
    <property type="match status" value="1"/>
</dbReference>
<keyword evidence="4 6" id="KW-0067">ATP-binding</keyword>
<keyword evidence="3" id="KW-0547">Nucleotide-binding</keyword>
<dbReference type="InterPro" id="IPR027417">
    <property type="entry name" value="P-loop_NTPase"/>
</dbReference>
<dbReference type="GO" id="GO:0005524">
    <property type="term" value="F:ATP binding"/>
    <property type="evidence" value="ECO:0007669"/>
    <property type="project" value="UniProtKB-KW"/>
</dbReference>
<evidence type="ECO:0000313" key="6">
    <source>
        <dbReference type="EMBL" id="OGE38756.1"/>
    </source>
</evidence>
<dbReference type="PROSITE" id="PS50893">
    <property type="entry name" value="ABC_TRANSPORTER_2"/>
    <property type="match status" value="1"/>
</dbReference>
<evidence type="ECO:0000256" key="4">
    <source>
        <dbReference type="ARBA" id="ARBA00022840"/>
    </source>
</evidence>
<evidence type="ECO:0000256" key="1">
    <source>
        <dbReference type="ARBA" id="ARBA00005417"/>
    </source>
</evidence>